<name>A0A090RRN4_9VIBR</name>
<evidence type="ECO:0000313" key="4">
    <source>
        <dbReference type="EMBL" id="GAL17228.1"/>
    </source>
</evidence>
<evidence type="ECO:0000256" key="2">
    <source>
        <dbReference type="ARBA" id="ARBA00022576"/>
    </source>
</evidence>
<dbReference type="GO" id="GO:0008483">
    <property type="term" value="F:transaminase activity"/>
    <property type="evidence" value="ECO:0007669"/>
    <property type="project" value="UniProtKB-KW"/>
</dbReference>
<keyword evidence="3" id="KW-0663">Pyridoxal phosphate</keyword>
<accession>A0A090RRN4</accession>
<keyword evidence="5" id="KW-1185">Reference proteome</keyword>
<dbReference type="Gene3D" id="3.90.1150.10">
    <property type="entry name" value="Aspartate Aminotransferase, domain 1"/>
    <property type="match status" value="1"/>
</dbReference>
<dbReference type="GO" id="GO:0042802">
    <property type="term" value="F:identical protein binding"/>
    <property type="evidence" value="ECO:0007669"/>
    <property type="project" value="TreeGrafter"/>
</dbReference>
<dbReference type="EMBL" id="BBMR01000001">
    <property type="protein sequence ID" value="GAL17228.1"/>
    <property type="molecule type" value="Genomic_DNA"/>
</dbReference>
<dbReference type="AlphaFoldDB" id="A0A090RRN4"/>
<comment type="cofactor">
    <cofactor evidence="1">
        <name>pyridoxal 5'-phosphate</name>
        <dbReference type="ChEBI" id="CHEBI:597326"/>
    </cofactor>
</comment>
<evidence type="ECO:0000256" key="1">
    <source>
        <dbReference type="ARBA" id="ARBA00001933"/>
    </source>
</evidence>
<dbReference type="SUPFAM" id="SSF53383">
    <property type="entry name" value="PLP-dependent transferases"/>
    <property type="match status" value="1"/>
</dbReference>
<dbReference type="Gene3D" id="3.40.640.10">
    <property type="entry name" value="Type I PLP-dependent aspartate aminotransferase-like (Major domain)"/>
    <property type="match status" value="1"/>
</dbReference>
<evidence type="ECO:0000256" key="3">
    <source>
        <dbReference type="ARBA" id="ARBA00022898"/>
    </source>
</evidence>
<organism evidence="4 5">
    <name type="scientific">Vibrio maritimus</name>
    <dbReference type="NCBI Taxonomy" id="990268"/>
    <lineage>
        <taxon>Bacteria</taxon>
        <taxon>Pseudomonadati</taxon>
        <taxon>Pseudomonadota</taxon>
        <taxon>Gammaproteobacteria</taxon>
        <taxon>Vibrionales</taxon>
        <taxon>Vibrionaceae</taxon>
        <taxon>Vibrio</taxon>
    </lineage>
</organism>
<comment type="caution">
    <text evidence="4">The sequence shown here is derived from an EMBL/GenBank/DDBJ whole genome shotgun (WGS) entry which is preliminary data.</text>
</comment>
<reference evidence="4 5" key="2">
    <citation type="submission" date="2014-09" db="EMBL/GenBank/DDBJ databases">
        <authorList>
            <consortium name="NBRP consortium"/>
            <person name="Sawabe T."/>
            <person name="Meirelles P."/>
            <person name="Nakanishi M."/>
            <person name="Sayaka M."/>
            <person name="Hattori M."/>
            <person name="Ohkuma M."/>
        </authorList>
    </citation>
    <scope>NUCLEOTIDE SEQUENCE [LARGE SCALE GENOMIC DNA]</scope>
    <source>
        <strain evidence="5">JCM19235</strain>
    </source>
</reference>
<dbReference type="InterPro" id="IPR050103">
    <property type="entry name" value="Class-III_PLP-dep_AT"/>
</dbReference>
<protein>
    <submittedName>
        <fullName evidence="4">PLP-dependent aminotransferase NCgl2355 class III</fullName>
    </submittedName>
</protein>
<proteinExistence type="predicted"/>
<dbReference type="Pfam" id="PF00202">
    <property type="entry name" value="Aminotran_3"/>
    <property type="match status" value="1"/>
</dbReference>
<sequence>MDLLSSEITNQDVIELDKHVFHSWSVQESATPIAIANGQGCTMWDFDGKEYLDFSSQLVNTNIGHQHPKVIEALKNQADTLVTIAPATANITRGMAAKRILERAPLASKRYSLLTRELMPMRTPFVWRGNLLGAIKSSQPIARIMATLVQQLQRLATLDACRMSTVAATCTSLILISTVPSSTRHPNKKNANAHLLT</sequence>
<evidence type="ECO:0000313" key="5">
    <source>
        <dbReference type="Proteomes" id="UP000029228"/>
    </source>
</evidence>
<dbReference type="Proteomes" id="UP000029228">
    <property type="component" value="Unassembled WGS sequence"/>
</dbReference>
<reference evidence="4 5" key="1">
    <citation type="submission" date="2014-09" db="EMBL/GenBank/DDBJ databases">
        <title>Vibrio maritimus JCM 19235. (C45) whole genome shotgun sequence.</title>
        <authorList>
            <person name="Sawabe T."/>
            <person name="Meirelles P."/>
            <person name="Nakanishi M."/>
            <person name="Sayaka M."/>
            <person name="Hattori M."/>
            <person name="Ohkuma M."/>
        </authorList>
    </citation>
    <scope>NUCLEOTIDE SEQUENCE [LARGE SCALE GENOMIC DNA]</scope>
    <source>
        <strain evidence="5">JCM19235</strain>
    </source>
</reference>
<keyword evidence="2 4" id="KW-0032">Aminotransferase</keyword>
<dbReference type="PANTHER" id="PTHR11986">
    <property type="entry name" value="AMINOTRANSFERASE CLASS III"/>
    <property type="match status" value="1"/>
</dbReference>
<keyword evidence="4" id="KW-0808">Transferase</keyword>
<dbReference type="InterPro" id="IPR015421">
    <property type="entry name" value="PyrdxlP-dep_Trfase_major"/>
</dbReference>
<gene>
    <name evidence="4" type="ORF">JCM19235_5777</name>
</gene>
<dbReference type="InterPro" id="IPR015424">
    <property type="entry name" value="PyrdxlP-dep_Trfase"/>
</dbReference>
<dbReference type="STRING" id="990268.JCM19235_5777"/>
<dbReference type="InterPro" id="IPR005814">
    <property type="entry name" value="Aminotrans_3"/>
</dbReference>
<dbReference type="GO" id="GO:0030170">
    <property type="term" value="F:pyridoxal phosphate binding"/>
    <property type="evidence" value="ECO:0007669"/>
    <property type="project" value="InterPro"/>
</dbReference>
<dbReference type="InterPro" id="IPR015422">
    <property type="entry name" value="PyrdxlP-dep_Trfase_small"/>
</dbReference>